<feature type="binding site" description="in other chain" evidence="6">
    <location>
        <position position="40"/>
    </location>
    <ligand>
        <name>5-phospho-alpha-D-ribose 1-diphosphate</name>
        <dbReference type="ChEBI" id="CHEBI:58017"/>
        <note>ligand shared between dimeric partners</note>
    </ligand>
</feature>
<dbReference type="EC" id="2.4.2.10" evidence="2 6"/>
<name>A0ABP8HGZ0_9BURK</name>
<evidence type="ECO:0000313" key="9">
    <source>
        <dbReference type="Proteomes" id="UP001501671"/>
    </source>
</evidence>
<dbReference type="PANTHER" id="PTHR19278">
    <property type="entry name" value="OROTATE PHOSPHORIBOSYLTRANSFERASE"/>
    <property type="match status" value="1"/>
</dbReference>
<comment type="caution">
    <text evidence="6">Lacks conserved residue(s) required for the propagation of feature annotation.</text>
</comment>
<reference evidence="9" key="1">
    <citation type="journal article" date="2019" name="Int. J. Syst. Evol. Microbiol.">
        <title>The Global Catalogue of Microorganisms (GCM) 10K type strain sequencing project: providing services to taxonomists for standard genome sequencing and annotation.</title>
        <authorList>
            <consortium name="The Broad Institute Genomics Platform"/>
            <consortium name="The Broad Institute Genome Sequencing Center for Infectious Disease"/>
            <person name="Wu L."/>
            <person name="Ma J."/>
        </authorList>
    </citation>
    <scope>NUCLEOTIDE SEQUENCE [LARGE SCALE GENOMIC DNA]</scope>
    <source>
        <strain evidence="9">JCM 17666</strain>
    </source>
</reference>
<dbReference type="CDD" id="cd06223">
    <property type="entry name" value="PRTases_typeI"/>
    <property type="match status" value="1"/>
</dbReference>
<evidence type="ECO:0000313" key="8">
    <source>
        <dbReference type="EMBL" id="GAA4339125.1"/>
    </source>
</evidence>
<keyword evidence="9" id="KW-1185">Reference proteome</keyword>
<dbReference type="InterPro" id="IPR023031">
    <property type="entry name" value="OPRT"/>
</dbReference>
<evidence type="ECO:0000256" key="4">
    <source>
        <dbReference type="ARBA" id="ARBA00022679"/>
    </source>
</evidence>
<comment type="pathway">
    <text evidence="1 6">Pyrimidine metabolism; UMP biosynthesis via de novo pathway; UMP from orotate: step 1/2.</text>
</comment>
<feature type="binding site" evidence="6">
    <location>
        <position position="140"/>
    </location>
    <ligand>
        <name>orotate</name>
        <dbReference type="ChEBI" id="CHEBI:30839"/>
    </ligand>
</feature>
<comment type="function">
    <text evidence="6">Catalyzes the transfer of a ribosyl phosphate group from 5-phosphoribose 1-diphosphate to orotate, leading to the formation of orotidine monophosphate (OMP).</text>
</comment>
<dbReference type="SUPFAM" id="SSF53271">
    <property type="entry name" value="PRTase-like"/>
    <property type="match status" value="1"/>
</dbReference>
<evidence type="ECO:0000256" key="1">
    <source>
        <dbReference type="ARBA" id="ARBA00004889"/>
    </source>
</evidence>
<feature type="binding site" description="in other chain" evidence="6">
    <location>
        <position position="111"/>
    </location>
    <ligand>
        <name>5-phospho-alpha-D-ribose 1-diphosphate</name>
        <dbReference type="ChEBI" id="CHEBI:58017"/>
        <note>ligand shared between dimeric partners</note>
    </ligand>
</feature>
<dbReference type="EMBL" id="BAABFO010000021">
    <property type="protein sequence ID" value="GAA4339125.1"/>
    <property type="molecule type" value="Genomic_DNA"/>
</dbReference>
<evidence type="ECO:0000256" key="3">
    <source>
        <dbReference type="ARBA" id="ARBA00022676"/>
    </source>
</evidence>
<gene>
    <name evidence="6" type="primary">pyrE</name>
    <name evidence="8" type="ORF">GCM10023144_37000</name>
</gene>
<accession>A0ABP8HGZ0</accession>
<protein>
    <recommendedName>
        <fullName evidence="2 6">Orotate phosphoribosyltransferase</fullName>
        <shortName evidence="6">OPRT</shortName>
        <shortName evidence="6">OPRTase</shortName>
        <ecNumber evidence="2 6">2.4.2.10</ecNumber>
    </recommendedName>
</protein>
<dbReference type="PANTHER" id="PTHR19278:SF9">
    <property type="entry name" value="URIDINE 5'-MONOPHOSPHATE SYNTHASE"/>
    <property type="match status" value="1"/>
</dbReference>
<comment type="caution">
    <text evidence="8">The sequence shown here is derived from an EMBL/GenBank/DDBJ whole genome shotgun (WGS) entry which is preliminary data.</text>
</comment>
<feature type="binding site" description="in other chain" evidence="6">
    <location>
        <begin position="136"/>
        <end position="144"/>
    </location>
    <ligand>
        <name>5-phospho-alpha-D-ribose 1-diphosphate</name>
        <dbReference type="ChEBI" id="CHEBI:58017"/>
        <note>ligand shared between dimeric partners</note>
    </ligand>
</feature>
<keyword evidence="3 6" id="KW-0328">Glycosyltransferase</keyword>
<dbReference type="InterPro" id="IPR000836">
    <property type="entry name" value="PRTase_dom"/>
</dbReference>
<feature type="binding site" evidence="6">
    <location>
        <position position="110"/>
    </location>
    <ligand>
        <name>5-phospho-alpha-D-ribose 1-diphosphate</name>
        <dbReference type="ChEBI" id="CHEBI:58017"/>
        <note>ligand shared between dimeric partners</note>
    </ligand>
</feature>
<comment type="subunit">
    <text evidence="6">Homodimer.</text>
</comment>
<dbReference type="Pfam" id="PF00156">
    <property type="entry name" value="Pribosyltran"/>
    <property type="match status" value="1"/>
</dbReference>
<keyword evidence="6" id="KW-0460">Magnesium</keyword>
<keyword evidence="5 6" id="KW-0665">Pyrimidine biosynthesis</keyword>
<sequence length="233" mass="25254">MTTPDTPSRKDENTIGAIVARLLLESGAVHVTGAKPFVLRSGWASPVYVDVRRLISSVPRRRELIGAALATVRERIGLDRIDAIAGAETSGVPFAAWLAESLSLPLLIVRKKPLGFGRNAQIEGDAPAGARVLLVDDLTTDGQSKLNFCRALRAADLNVEHILSIFYYDTFAESRRTMAELGAVIHPLSTAHDIIEQARSGRYLAPADIDKVEAFLLHTSEWSKAHGGIARLP</sequence>
<organism evidence="8 9">
    <name type="scientific">Pigmentiphaga soli</name>
    <dbReference type="NCBI Taxonomy" id="1007095"/>
    <lineage>
        <taxon>Bacteria</taxon>
        <taxon>Pseudomonadati</taxon>
        <taxon>Pseudomonadota</taxon>
        <taxon>Betaproteobacteria</taxon>
        <taxon>Burkholderiales</taxon>
        <taxon>Alcaligenaceae</taxon>
        <taxon>Pigmentiphaga</taxon>
    </lineage>
</organism>
<comment type="similarity">
    <text evidence="6">Belongs to the purine/pyrimidine phosphoribosyltransferase family. PyrE subfamily.</text>
</comment>
<dbReference type="InterPro" id="IPR029057">
    <property type="entry name" value="PRTase-like"/>
</dbReference>
<evidence type="ECO:0000256" key="5">
    <source>
        <dbReference type="ARBA" id="ARBA00022975"/>
    </source>
</evidence>
<evidence type="ECO:0000256" key="2">
    <source>
        <dbReference type="ARBA" id="ARBA00011971"/>
    </source>
</evidence>
<dbReference type="Gene3D" id="3.40.50.2020">
    <property type="match status" value="1"/>
</dbReference>
<proteinExistence type="inferred from homology"/>
<dbReference type="GO" id="GO:0016757">
    <property type="term" value="F:glycosyltransferase activity"/>
    <property type="evidence" value="ECO:0007669"/>
    <property type="project" value="UniProtKB-KW"/>
</dbReference>
<evidence type="ECO:0000259" key="7">
    <source>
        <dbReference type="Pfam" id="PF00156"/>
    </source>
</evidence>
<dbReference type="HAMAP" id="MF_01208">
    <property type="entry name" value="PyrE"/>
    <property type="match status" value="1"/>
</dbReference>
<comment type="cofactor">
    <cofactor evidence="6">
        <name>Mg(2+)</name>
        <dbReference type="ChEBI" id="CHEBI:18420"/>
    </cofactor>
</comment>
<dbReference type="NCBIfam" id="NF001729">
    <property type="entry name" value="PRK00455.1-3"/>
    <property type="match status" value="1"/>
</dbReference>
<feature type="domain" description="Phosphoribosyltransferase" evidence="7">
    <location>
        <begin position="79"/>
        <end position="157"/>
    </location>
</feature>
<comment type="catalytic activity">
    <reaction evidence="6">
        <text>orotidine 5'-phosphate + diphosphate = orotate + 5-phospho-alpha-D-ribose 1-diphosphate</text>
        <dbReference type="Rhea" id="RHEA:10380"/>
        <dbReference type="ChEBI" id="CHEBI:30839"/>
        <dbReference type="ChEBI" id="CHEBI:33019"/>
        <dbReference type="ChEBI" id="CHEBI:57538"/>
        <dbReference type="ChEBI" id="CHEBI:58017"/>
        <dbReference type="EC" id="2.4.2.10"/>
    </reaction>
</comment>
<dbReference type="RefSeq" id="WP_345251361.1">
    <property type="nucleotide sequence ID" value="NZ_BAABFO010000021.1"/>
</dbReference>
<dbReference type="Proteomes" id="UP001501671">
    <property type="component" value="Unassembled WGS sequence"/>
</dbReference>
<evidence type="ECO:0000256" key="6">
    <source>
        <dbReference type="HAMAP-Rule" id="MF_01208"/>
    </source>
</evidence>
<keyword evidence="4 6" id="KW-0808">Transferase</keyword>